<sequence>MERKQTQGRKKIEMKMIANENARRITFSKRRNGIFNKASELCTLFGVDMAIVLFSIGGKAFSFGKPNVDSVVDRFLNQNAQPSEGVSSHATQHDDATVHQLNQQFHELRKRLKAEKKKEKIVQNMSNNNYGLLSCRFDAYVNQADLQQLEQLKKSVVELKKNVAQRVDELNSEGSSKHAQEEEQVENTEINDNDLSTIPHDWLRL</sequence>
<dbReference type="PRINTS" id="PR00404">
    <property type="entry name" value="MADSDOMAIN"/>
</dbReference>
<evidence type="ECO:0000259" key="7">
    <source>
        <dbReference type="PROSITE" id="PS50066"/>
    </source>
</evidence>
<accession>A0A4S4D8B4</accession>
<evidence type="ECO:0000256" key="2">
    <source>
        <dbReference type="ARBA" id="ARBA00023015"/>
    </source>
</evidence>
<keyword evidence="5" id="KW-0539">Nucleus</keyword>
<feature type="compositionally biased region" description="Acidic residues" evidence="6">
    <location>
        <begin position="182"/>
        <end position="192"/>
    </location>
</feature>
<name>A0A4S4D8B4_CAMSN</name>
<feature type="domain" description="MADS-box" evidence="7">
    <location>
        <begin position="7"/>
        <end position="67"/>
    </location>
</feature>
<evidence type="ECO:0000256" key="5">
    <source>
        <dbReference type="ARBA" id="ARBA00023242"/>
    </source>
</evidence>
<keyword evidence="4" id="KW-0804">Transcription</keyword>
<dbReference type="EMBL" id="SDRB02012465">
    <property type="protein sequence ID" value="THF97665.1"/>
    <property type="molecule type" value="Genomic_DNA"/>
</dbReference>
<dbReference type="SMART" id="SM00432">
    <property type="entry name" value="MADS"/>
    <property type="match status" value="1"/>
</dbReference>
<evidence type="ECO:0000313" key="8">
    <source>
        <dbReference type="EMBL" id="THF97665.1"/>
    </source>
</evidence>
<dbReference type="FunFam" id="3.40.1810.10:FF:000006">
    <property type="entry name" value="Agamous-like MADS-box protein AGL62"/>
    <property type="match status" value="1"/>
</dbReference>
<evidence type="ECO:0000313" key="9">
    <source>
        <dbReference type="Proteomes" id="UP000306102"/>
    </source>
</evidence>
<keyword evidence="2" id="KW-0805">Transcription regulation</keyword>
<evidence type="ECO:0000256" key="1">
    <source>
        <dbReference type="ARBA" id="ARBA00004123"/>
    </source>
</evidence>
<dbReference type="Gene3D" id="6.10.140.920">
    <property type="match status" value="1"/>
</dbReference>
<organism evidence="8 9">
    <name type="scientific">Camellia sinensis var. sinensis</name>
    <name type="common">China tea</name>
    <dbReference type="NCBI Taxonomy" id="542762"/>
    <lineage>
        <taxon>Eukaryota</taxon>
        <taxon>Viridiplantae</taxon>
        <taxon>Streptophyta</taxon>
        <taxon>Embryophyta</taxon>
        <taxon>Tracheophyta</taxon>
        <taxon>Spermatophyta</taxon>
        <taxon>Magnoliopsida</taxon>
        <taxon>eudicotyledons</taxon>
        <taxon>Gunneridae</taxon>
        <taxon>Pentapetalae</taxon>
        <taxon>asterids</taxon>
        <taxon>Ericales</taxon>
        <taxon>Theaceae</taxon>
        <taxon>Camellia</taxon>
    </lineage>
</organism>
<feature type="compositionally biased region" description="Basic and acidic residues" evidence="6">
    <location>
        <begin position="168"/>
        <end position="181"/>
    </location>
</feature>
<dbReference type="Pfam" id="PF00319">
    <property type="entry name" value="SRF-TF"/>
    <property type="match status" value="1"/>
</dbReference>
<dbReference type="GO" id="GO:0000981">
    <property type="term" value="F:DNA-binding transcription factor activity, RNA polymerase II-specific"/>
    <property type="evidence" value="ECO:0007669"/>
    <property type="project" value="TreeGrafter"/>
</dbReference>
<keyword evidence="9" id="KW-1185">Reference proteome</keyword>
<dbReference type="AlphaFoldDB" id="A0A4S4D8B4"/>
<dbReference type="GO" id="GO:0005634">
    <property type="term" value="C:nucleus"/>
    <property type="evidence" value="ECO:0007669"/>
    <property type="project" value="UniProtKB-SubCell"/>
</dbReference>
<dbReference type="GO" id="GO:0046983">
    <property type="term" value="F:protein dimerization activity"/>
    <property type="evidence" value="ECO:0007669"/>
    <property type="project" value="InterPro"/>
</dbReference>
<reference evidence="8 9" key="1">
    <citation type="journal article" date="2018" name="Proc. Natl. Acad. Sci. U.S.A.">
        <title>Draft genome sequence of Camellia sinensis var. sinensis provides insights into the evolution of the tea genome and tea quality.</title>
        <authorList>
            <person name="Wei C."/>
            <person name="Yang H."/>
            <person name="Wang S."/>
            <person name="Zhao J."/>
            <person name="Liu C."/>
            <person name="Gao L."/>
            <person name="Xia E."/>
            <person name="Lu Y."/>
            <person name="Tai Y."/>
            <person name="She G."/>
            <person name="Sun J."/>
            <person name="Cao H."/>
            <person name="Tong W."/>
            <person name="Gao Q."/>
            <person name="Li Y."/>
            <person name="Deng W."/>
            <person name="Jiang X."/>
            <person name="Wang W."/>
            <person name="Chen Q."/>
            <person name="Zhang S."/>
            <person name="Li H."/>
            <person name="Wu J."/>
            <person name="Wang P."/>
            <person name="Li P."/>
            <person name="Shi C."/>
            <person name="Zheng F."/>
            <person name="Jian J."/>
            <person name="Huang B."/>
            <person name="Shan D."/>
            <person name="Shi M."/>
            <person name="Fang C."/>
            <person name="Yue Y."/>
            <person name="Li F."/>
            <person name="Li D."/>
            <person name="Wei S."/>
            <person name="Han B."/>
            <person name="Jiang C."/>
            <person name="Yin Y."/>
            <person name="Xia T."/>
            <person name="Zhang Z."/>
            <person name="Bennetzen J.L."/>
            <person name="Zhao S."/>
            <person name="Wan X."/>
        </authorList>
    </citation>
    <scope>NUCLEOTIDE SEQUENCE [LARGE SCALE GENOMIC DNA]</scope>
    <source>
        <strain evidence="9">cv. Shuchazao</strain>
        <tissue evidence="8">Leaf</tissue>
    </source>
</reference>
<dbReference type="Gene3D" id="3.40.1810.10">
    <property type="entry name" value="Transcription factor, MADS-box"/>
    <property type="match status" value="1"/>
</dbReference>
<gene>
    <name evidence="8" type="ORF">TEA_016550</name>
</gene>
<evidence type="ECO:0000256" key="3">
    <source>
        <dbReference type="ARBA" id="ARBA00023125"/>
    </source>
</evidence>
<protein>
    <recommendedName>
        <fullName evidence="7">MADS-box domain-containing protein</fullName>
    </recommendedName>
</protein>
<dbReference type="GO" id="GO:0000978">
    <property type="term" value="F:RNA polymerase II cis-regulatory region sequence-specific DNA binding"/>
    <property type="evidence" value="ECO:0007669"/>
    <property type="project" value="TreeGrafter"/>
</dbReference>
<dbReference type="Proteomes" id="UP000306102">
    <property type="component" value="Unassembled WGS sequence"/>
</dbReference>
<proteinExistence type="predicted"/>
<dbReference type="PANTHER" id="PTHR11945:SF629">
    <property type="entry name" value="OS02G0164450 PROTEIN"/>
    <property type="match status" value="1"/>
</dbReference>
<dbReference type="InterPro" id="IPR036879">
    <property type="entry name" value="TF_MADSbox_sf"/>
</dbReference>
<dbReference type="PANTHER" id="PTHR11945">
    <property type="entry name" value="MADS BOX PROTEIN"/>
    <property type="match status" value="1"/>
</dbReference>
<dbReference type="InterPro" id="IPR002100">
    <property type="entry name" value="TF_MADSbox"/>
</dbReference>
<feature type="region of interest" description="Disordered" evidence="6">
    <location>
        <begin position="168"/>
        <end position="205"/>
    </location>
</feature>
<dbReference type="SUPFAM" id="SSF55455">
    <property type="entry name" value="SRF-like"/>
    <property type="match status" value="1"/>
</dbReference>
<evidence type="ECO:0000256" key="4">
    <source>
        <dbReference type="ARBA" id="ARBA00023163"/>
    </source>
</evidence>
<dbReference type="PROSITE" id="PS50066">
    <property type="entry name" value="MADS_BOX_2"/>
    <property type="match status" value="1"/>
</dbReference>
<comment type="subcellular location">
    <subcellularLocation>
        <location evidence="1">Nucleus</location>
    </subcellularLocation>
</comment>
<evidence type="ECO:0000256" key="6">
    <source>
        <dbReference type="SAM" id="MobiDB-lite"/>
    </source>
</evidence>
<keyword evidence="3" id="KW-0238">DNA-binding</keyword>
<comment type="caution">
    <text evidence="8">The sequence shown here is derived from an EMBL/GenBank/DDBJ whole genome shotgun (WGS) entry which is preliminary data.</text>
</comment>